<reference evidence="6 7" key="1">
    <citation type="journal article" date="2019" name="Emerg. Microbes Infect.">
        <title>Comprehensive subspecies identification of 175 nontuberculous mycobacteria species based on 7547 genomic profiles.</title>
        <authorList>
            <person name="Matsumoto Y."/>
            <person name="Kinjo T."/>
            <person name="Motooka D."/>
            <person name="Nabeya D."/>
            <person name="Jung N."/>
            <person name="Uechi K."/>
            <person name="Horii T."/>
            <person name="Iida T."/>
            <person name="Fujita J."/>
            <person name="Nakamura S."/>
        </authorList>
    </citation>
    <scope>NUCLEOTIDE SEQUENCE [LARGE SCALE GENOMIC DNA]</scope>
    <source>
        <strain evidence="6 7">JCM 15296</strain>
    </source>
</reference>
<dbReference type="InterPro" id="IPR000914">
    <property type="entry name" value="SBP_5_dom"/>
</dbReference>
<evidence type="ECO:0000256" key="4">
    <source>
        <dbReference type="ARBA" id="ARBA00022729"/>
    </source>
</evidence>
<dbReference type="InterPro" id="IPR039424">
    <property type="entry name" value="SBP_5"/>
</dbReference>
<protein>
    <submittedName>
        <fullName evidence="6">ABC transporter substrate-binding protein</fullName>
    </submittedName>
</protein>
<dbReference type="CDD" id="cd00995">
    <property type="entry name" value="PBP2_NikA_DppA_OppA_like"/>
    <property type="match status" value="1"/>
</dbReference>
<feature type="domain" description="Solute-binding protein family 5" evidence="5">
    <location>
        <begin position="96"/>
        <end position="445"/>
    </location>
</feature>
<accession>A0ABN5YN93</accession>
<dbReference type="PROSITE" id="PS01040">
    <property type="entry name" value="SBP_BACTERIAL_5"/>
    <property type="match status" value="1"/>
</dbReference>
<dbReference type="Pfam" id="PF00496">
    <property type="entry name" value="SBP_bac_5"/>
    <property type="match status" value="1"/>
</dbReference>
<sequence>MMKSHKVPARARGGWRIAAGAAAVMLTLSGCGGSNSGGGSTPNAAPTDKVLHLSFLQDPGQPPDPDIYYAGQGLLLTTNNYEGLLQYKAGVDKAVLEPLLATSWTASPDNKVYTFKLREGVKFHDGTPFTSAAVKASFDRRLAVNQGPAYMVKDVESVTTQGDYDVTITLKAPNSAFLDYLACPYGPRMLSPEGLKKNAGTDNAQGYLTTHDLGTGPFVLTDAQVGSHYALAAFPDYWGTKPYFEKVDIPVITDVSAQQLQFNNGQVAAILHDLPSSAVQSYLNNKSFANYSLPTMMSNYVYINPRKGIMTDIKNRTAVMQAVDVDELVKQTYFGRGKKAEQIYPPNMMAAEFGKQTVPHDPSALSAIAGKLPADQKTVTIGYDSSNPDNQLISNLIQTELAAAGLTAKVQAYPTSEIYGWVGGDGQGAPEILTYLGWPDAPSPYTWGHISWDADGGLNFFGCSAPPVSAALAAGLPNDSAPDFSTAGVEAVKTGCWLNVADVNDFMVAQPWLKGVEQAHVVTNPNSLRLAALSVG</sequence>
<dbReference type="Proteomes" id="UP000465609">
    <property type="component" value="Chromosome"/>
</dbReference>
<evidence type="ECO:0000256" key="3">
    <source>
        <dbReference type="ARBA" id="ARBA00022448"/>
    </source>
</evidence>
<keyword evidence="7" id="KW-1185">Reference proteome</keyword>
<name>A0ABN5YN93_9MYCO</name>
<gene>
    <name evidence="6" type="ORF">MAUB_11540</name>
</gene>
<keyword evidence="3" id="KW-0813">Transport</keyword>
<evidence type="ECO:0000313" key="6">
    <source>
        <dbReference type="EMBL" id="BBX83281.1"/>
    </source>
</evidence>
<evidence type="ECO:0000259" key="5">
    <source>
        <dbReference type="Pfam" id="PF00496"/>
    </source>
</evidence>
<evidence type="ECO:0000256" key="1">
    <source>
        <dbReference type="ARBA" id="ARBA00004193"/>
    </source>
</evidence>
<dbReference type="InterPro" id="IPR023765">
    <property type="entry name" value="SBP_5_CS"/>
</dbReference>
<organism evidence="6 7">
    <name type="scientific">Mycolicibacterium aubagnense</name>
    <dbReference type="NCBI Taxonomy" id="319707"/>
    <lineage>
        <taxon>Bacteria</taxon>
        <taxon>Bacillati</taxon>
        <taxon>Actinomycetota</taxon>
        <taxon>Actinomycetes</taxon>
        <taxon>Mycobacteriales</taxon>
        <taxon>Mycobacteriaceae</taxon>
        <taxon>Mycolicibacterium</taxon>
    </lineage>
</organism>
<proteinExistence type="inferred from homology"/>
<dbReference type="PANTHER" id="PTHR30290">
    <property type="entry name" value="PERIPLASMIC BINDING COMPONENT OF ABC TRANSPORTER"/>
    <property type="match status" value="1"/>
</dbReference>
<dbReference type="SUPFAM" id="SSF53850">
    <property type="entry name" value="Periplasmic binding protein-like II"/>
    <property type="match status" value="1"/>
</dbReference>
<dbReference type="Gene3D" id="3.40.190.10">
    <property type="entry name" value="Periplasmic binding protein-like II"/>
    <property type="match status" value="1"/>
</dbReference>
<keyword evidence="4" id="KW-0732">Signal</keyword>
<dbReference type="PANTHER" id="PTHR30290:SF9">
    <property type="entry name" value="OLIGOPEPTIDE-BINDING PROTEIN APPA"/>
    <property type="match status" value="1"/>
</dbReference>
<dbReference type="PROSITE" id="PS51257">
    <property type="entry name" value="PROKAR_LIPOPROTEIN"/>
    <property type="match status" value="1"/>
</dbReference>
<dbReference type="Gene3D" id="3.10.105.10">
    <property type="entry name" value="Dipeptide-binding Protein, Domain 3"/>
    <property type="match status" value="1"/>
</dbReference>
<evidence type="ECO:0000313" key="7">
    <source>
        <dbReference type="Proteomes" id="UP000465609"/>
    </source>
</evidence>
<evidence type="ECO:0000256" key="2">
    <source>
        <dbReference type="ARBA" id="ARBA00005695"/>
    </source>
</evidence>
<dbReference type="EMBL" id="AP022577">
    <property type="protein sequence ID" value="BBX83281.1"/>
    <property type="molecule type" value="Genomic_DNA"/>
</dbReference>
<comment type="similarity">
    <text evidence="2">Belongs to the bacterial solute-binding protein 5 family.</text>
</comment>
<comment type="subcellular location">
    <subcellularLocation>
        <location evidence="1">Cell membrane</location>
        <topology evidence="1">Lipid-anchor</topology>
    </subcellularLocation>
</comment>